<organism evidence="1 2">
    <name type="scientific">Nephila pilipes</name>
    <name type="common">Giant wood spider</name>
    <name type="synonym">Nephila maculata</name>
    <dbReference type="NCBI Taxonomy" id="299642"/>
    <lineage>
        <taxon>Eukaryota</taxon>
        <taxon>Metazoa</taxon>
        <taxon>Ecdysozoa</taxon>
        <taxon>Arthropoda</taxon>
        <taxon>Chelicerata</taxon>
        <taxon>Arachnida</taxon>
        <taxon>Araneae</taxon>
        <taxon>Araneomorphae</taxon>
        <taxon>Entelegynae</taxon>
        <taxon>Araneoidea</taxon>
        <taxon>Nephilidae</taxon>
        <taxon>Nephila</taxon>
    </lineage>
</organism>
<gene>
    <name evidence="1" type="ORF">NPIL_543341</name>
</gene>
<dbReference type="AlphaFoldDB" id="A0A8X6PXT0"/>
<dbReference type="EMBL" id="BMAW01075134">
    <property type="protein sequence ID" value="GFT95232.1"/>
    <property type="molecule type" value="Genomic_DNA"/>
</dbReference>
<dbReference type="Proteomes" id="UP000887013">
    <property type="component" value="Unassembled WGS sequence"/>
</dbReference>
<sequence>MSIFRLHQVFGCSLDCELLIYDGPLDVHQHVLERTVYMLCSVQRKSTCLPSWDPLRLWPFVILKDFMWGCFEAGKAVGRTTMMVRNTVVSTCDALDDPVFGLMIRWTWLQLETEVACSINTFVISQWA</sequence>
<keyword evidence="2" id="KW-1185">Reference proteome</keyword>
<protein>
    <submittedName>
        <fullName evidence="1">Uncharacterized protein</fullName>
    </submittedName>
</protein>
<name>A0A8X6PXT0_NEPPI</name>
<accession>A0A8X6PXT0</accession>
<reference evidence="1" key="1">
    <citation type="submission" date="2020-08" db="EMBL/GenBank/DDBJ databases">
        <title>Multicomponent nature underlies the extraordinary mechanical properties of spider dragline silk.</title>
        <authorList>
            <person name="Kono N."/>
            <person name="Nakamura H."/>
            <person name="Mori M."/>
            <person name="Yoshida Y."/>
            <person name="Ohtoshi R."/>
            <person name="Malay A.D."/>
            <person name="Moran D.A.P."/>
            <person name="Tomita M."/>
            <person name="Numata K."/>
            <person name="Arakawa K."/>
        </authorList>
    </citation>
    <scope>NUCLEOTIDE SEQUENCE</scope>
</reference>
<proteinExistence type="predicted"/>
<evidence type="ECO:0000313" key="2">
    <source>
        <dbReference type="Proteomes" id="UP000887013"/>
    </source>
</evidence>
<comment type="caution">
    <text evidence="1">The sequence shown here is derived from an EMBL/GenBank/DDBJ whole genome shotgun (WGS) entry which is preliminary data.</text>
</comment>
<evidence type="ECO:0000313" key="1">
    <source>
        <dbReference type="EMBL" id="GFT95232.1"/>
    </source>
</evidence>